<dbReference type="AlphaFoldDB" id="A0A382T4N7"/>
<evidence type="ECO:0000313" key="2">
    <source>
        <dbReference type="EMBL" id="SVD16338.1"/>
    </source>
</evidence>
<feature type="non-terminal residue" evidence="2">
    <location>
        <position position="102"/>
    </location>
</feature>
<dbReference type="InterPro" id="IPR022412">
    <property type="entry name" value="Quinolinate_PRibosylTrfase_N"/>
</dbReference>
<dbReference type="EMBL" id="UINC01133417">
    <property type="protein sequence ID" value="SVD16338.1"/>
    <property type="molecule type" value="Genomic_DNA"/>
</dbReference>
<proteinExistence type="predicted"/>
<accession>A0A382T4N7</accession>
<dbReference type="InterPro" id="IPR037128">
    <property type="entry name" value="Quinolinate_PRibosylTase_N_sf"/>
</dbReference>
<evidence type="ECO:0000259" key="1">
    <source>
        <dbReference type="Pfam" id="PF02749"/>
    </source>
</evidence>
<dbReference type="GO" id="GO:0016763">
    <property type="term" value="F:pentosyltransferase activity"/>
    <property type="evidence" value="ECO:0007669"/>
    <property type="project" value="InterPro"/>
</dbReference>
<feature type="domain" description="Quinolinate phosphoribosyl transferase N-terminal" evidence="1">
    <location>
        <begin position="13"/>
        <end position="100"/>
    </location>
</feature>
<sequence length="102" mass="12115">MSDFEKYLSQRTDAYFKRTREIVRCHGDRRVTYAVFMRRPVIFCPRLAVDWLEEAARERSTHFDIELCFEEGERVGAGEALLYISGRMSDLVDLETIYLQRL</sequence>
<organism evidence="2">
    <name type="scientific">marine metagenome</name>
    <dbReference type="NCBI Taxonomy" id="408172"/>
    <lineage>
        <taxon>unclassified sequences</taxon>
        <taxon>metagenomes</taxon>
        <taxon>ecological metagenomes</taxon>
    </lineage>
</organism>
<reference evidence="2" key="1">
    <citation type="submission" date="2018-05" db="EMBL/GenBank/DDBJ databases">
        <authorList>
            <person name="Lanie J.A."/>
            <person name="Ng W.-L."/>
            <person name="Kazmierczak K.M."/>
            <person name="Andrzejewski T.M."/>
            <person name="Davidsen T.M."/>
            <person name="Wayne K.J."/>
            <person name="Tettelin H."/>
            <person name="Glass J.I."/>
            <person name="Rusch D."/>
            <person name="Podicherti R."/>
            <person name="Tsui H.-C.T."/>
            <person name="Winkler M.E."/>
        </authorList>
    </citation>
    <scope>NUCLEOTIDE SEQUENCE</scope>
</reference>
<dbReference type="SUPFAM" id="SSF54675">
    <property type="entry name" value="Nicotinate/Quinolinate PRTase N-terminal domain-like"/>
    <property type="match status" value="1"/>
</dbReference>
<name>A0A382T4N7_9ZZZZ</name>
<gene>
    <name evidence="2" type="ORF">METZ01_LOCUS369192</name>
</gene>
<dbReference type="Pfam" id="PF02749">
    <property type="entry name" value="QRPTase_N"/>
    <property type="match status" value="1"/>
</dbReference>
<protein>
    <recommendedName>
        <fullName evidence="1">Quinolinate phosphoribosyl transferase N-terminal domain-containing protein</fullName>
    </recommendedName>
</protein>
<dbReference type="Gene3D" id="3.90.1170.20">
    <property type="entry name" value="Quinolinate phosphoribosyl transferase, N-terminal domain"/>
    <property type="match status" value="1"/>
</dbReference>